<protein>
    <submittedName>
        <fullName evidence="1">Uncharacterized protein</fullName>
    </submittedName>
</protein>
<dbReference type="EMBL" id="BK015540">
    <property type="protein sequence ID" value="DAE11979.1"/>
    <property type="molecule type" value="Genomic_DNA"/>
</dbReference>
<evidence type="ECO:0000313" key="1">
    <source>
        <dbReference type="EMBL" id="DAE11979.1"/>
    </source>
</evidence>
<proteinExistence type="predicted"/>
<name>A0A8S5PZM7_9CAUD</name>
<reference evidence="1" key="1">
    <citation type="journal article" date="2021" name="Proc. Natl. Acad. Sci. U.S.A.">
        <title>A Catalog of Tens of Thousands of Viruses from Human Metagenomes Reveals Hidden Associations with Chronic Diseases.</title>
        <authorList>
            <person name="Tisza M.J."/>
            <person name="Buck C.B."/>
        </authorList>
    </citation>
    <scope>NUCLEOTIDE SEQUENCE</scope>
    <source>
        <strain evidence="1">CtBtT5</strain>
    </source>
</reference>
<sequence>MKIVSLTQYGNYLMIYANGREDAYQIVSDGSGSATESTFIRKGMQFVSVSNDGGQDFVITERQNSYQFWAVSGTNKQMLFSSERIFNQKNMREKEKYLFDF</sequence>
<accession>A0A8S5PZM7</accession>
<organism evidence="1">
    <name type="scientific">Myoviridae sp. ctBtT5</name>
    <dbReference type="NCBI Taxonomy" id="2825048"/>
    <lineage>
        <taxon>Viruses</taxon>
        <taxon>Duplodnaviria</taxon>
        <taxon>Heunggongvirae</taxon>
        <taxon>Uroviricota</taxon>
        <taxon>Caudoviricetes</taxon>
    </lineage>
</organism>